<keyword evidence="4" id="KW-1185">Reference proteome</keyword>
<evidence type="ECO:0000256" key="1">
    <source>
        <dbReference type="SAM" id="Coils"/>
    </source>
</evidence>
<dbReference type="PANTHER" id="PTHR35352:SF1">
    <property type="entry name" value="COILED-COIL DOMAIN-CONTAINING PROTEIN 150"/>
    <property type="match status" value="1"/>
</dbReference>
<dbReference type="Proteomes" id="UP001634394">
    <property type="component" value="Unassembled WGS sequence"/>
</dbReference>
<feature type="coiled-coil region" evidence="1">
    <location>
        <begin position="116"/>
        <end position="206"/>
    </location>
</feature>
<feature type="coiled-coil region" evidence="1">
    <location>
        <begin position="235"/>
        <end position="325"/>
    </location>
</feature>
<dbReference type="PANTHER" id="PTHR35352">
    <property type="entry name" value="COILED-COIL DOMAIN-CONTAINING PROTEIN 150"/>
    <property type="match status" value="1"/>
</dbReference>
<dbReference type="AlphaFoldDB" id="A0ABD3VKH1"/>
<evidence type="ECO:0000313" key="4">
    <source>
        <dbReference type="Proteomes" id="UP001634394"/>
    </source>
</evidence>
<keyword evidence="1" id="KW-0175">Coiled coil</keyword>
<evidence type="ECO:0000313" key="3">
    <source>
        <dbReference type="EMBL" id="KAL3862086.1"/>
    </source>
</evidence>
<dbReference type="Gene3D" id="1.10.287.1490">
    <property type="match status" value="1"/>
</dbReference>
<feature type="region of interest" description="Disordered" evidence="2">
    <location>
        <begin position="942"/>
        <end position="972"/>
    </location>
</feature>
<organism evidence="3 4">
    <name type="scientific">Sinanodonta woodiana</name>
    <name type="common">Chinese pond mussel</name>
    <name type="synonym">Anodonta woodiana</name>
    <dbReference type="NCBI Taxonomy" id="1069815"/>
    <lineage>
        <taxon>Eukaryota</taxon>
        <taxon>Metazoa</taxon>
        <taxon>Spiralia</taxon>
        <taxon>Lophotrochozoa</taxon>
        <taxon>Mollusca</taxon>
        <taxon>Bivalvia</taxon>
        <taxon>Autobranchia</taxon>
        <taxon>Heteroconchia</taxon>
        <taxon>Palaeoheterodonta</taxon>
        <taxon>Unionida</taxon>
        <taxon>Unionoidea</taxon>
        <taxon>Unionidae</taxon>
        <taxon>Unioninae</taxon>
        <taxon>Sinanodonta</taxon>
    </lineage>
</organism>
<name>A0ABD3VKH1_SINWO</name>
<sequence>MSRPVIPPLVGYSGQTSQQTMQVLESRLQAAEKDTKELVYHLGSMGVDMEDAGKGTNIYESQGSKESLDTEKLRQNYETVVSRVCRNESVLQSLKLNFVTIQGELERKRKLQTEVEDKLQLARTSYEQDINKYKRQVEQLQEEVKFESEALRKSKEEISELKQALEEASEARMEASVSAKDLTSVQQKLQKKIDELKEDNNREKSLRISFEESHNTLMSRVREIETLLEEEKAGVKTLTMECTQLKVESDRLREELKEETRNRHVAENTYKLTVEEKENLQKTYTSAEADRKVLMSELTRLREQYEDLIKQMEQTQAIIDKQQSSNKDLVGQNEHLSTILNSTTKELEKYRTEHKKHIESERVLCQEHEALEEEVSQLKSQVSQLSHDNQDLKKKWRKSEEEGNNWKRKLNEKDEQFTLSADNLEKELTSLRHQLSLLQKEKDRTLKDKENLLEEVNQTVDSMIKERSRLHTEIQQAKLEVESHNRARRKLEQENALLLDRLAGFEQQQETQKRVENTMKEIMEQKNKLAYENGRLQTQVDQMRADLESMSHAHKDAKQNRQLNEGLQTRLNESENEISELKIMISRLESQLKQGHTAFETKDKELVALTACRDEVQKENQKLLTQLQSVEEREKRKVTSLQRNLEDAKSVNKEISSTLEAVMGSHSQLQKVIEELQVDLGKKDSHISRLKNEKNQEQDEWKQEMKKFEERMESLREELRKERDKTYKKSSKDISEVKKQNDNLSARNMELVKANTELRHKVADLETSLREQKEKVTEHKRKMEYLTKTKKELEESLQKMKDMKVDIEGLENMRDTYAKKNKEQAEMISNFMDQISSLQAELRQLAQAQNTTNDLIRQRDQSLDRERKFKEDVKKKYKEARQREEELAEKKRLEEIRLKEAQNESFEVSQQLQDANNWFRAKFDKLQEELVKSRYSVRRTQEKLERENQEQRRALEGERQRANEAAEKAKEMIRTSRETVNRLSDYAELADHETKEQLVQLYEQLQKERDHAKYLEMKHSKYKAASSRQFEKLLNEIPSSVIH</sequence>
<comment type="caution">
    <text evidence="3">The sequence shown here is derived from an EMBL/GenBank/DDBJ whole genome shotgun (WGS) entry which is preliminary data.</text>
</comment>
<protein>
    <submittedName>
        <fullName evidence="3">Uncharacterized protein</fullName>
    </submittedName>
</protein>
<reference evidence="3 4" key="1">
    <citation type="submission" date="2024-11" db="EMBL/GenBank/DDBJ databases">
        <title>Chromosome-level genome assembly of the freshwater bivalve Anodonta woodiana.</title>
        <authorList>
            <person name="Chen X."/>
        </authorList>
    </citation>
    <scope>NUCLEOTIDE SEQUENCE [LARGE SCALE GENOMIC DNA]</scope>
    <source>
        <strain evidence="3">MN2024</strain>
        <tissue evidence="3">Gills</tissue>
    </source>
</reference>
<accession>A0ABD3VKH1</accession>
<dbReference type="InterPro" id="IPR038807">
    <property type="entry name" value="CCDC150"/>
</dbReference>
<proteinExistence type="predicted"/>
<dbReference type="EMBL" id="JBJQND010000011">
    <property type="protein sequence ID" value="KAL3862086.1"/>
    <property type="molecule type" value="Genomic_DNA"/>
</dbReference>
<evidence type="ECO:0000256" key="2">
    <source>
        <dbReference type="SAM" id="MobiDB-lite"/>
    </source>
</evidence>
<gene>
    <name evidence="3" type="ORF">ACJMK2_008081</name>
</gene>
<feature type="compositionally biased region" description="Basic and acidic residues" evidence="2">
    <location>
        <begin position="388"/>
        <end position="404"/>
    </location>
</feature>
<feature type="region of interest" description="Disordered" evidence="2">
    <location>
        <begin position="383"/>
        <end position="404"/>
    </location>
</feature>